<evidence type="ECO:0000256" key="8">
    <source>
        <dbReference type="ARBA" id="ARBA00037998"/>
    </source>
</evidence>
<dbReference type="RefSeq" id="WP_054208382.1">
    <property type="nucleotide sequence ID" value="NZ_LGSZ01000028.1"/>
</dbReference>
<evidence type="ECO:0000256" key="2">
    <source>
        <dbReference type="ARBA" id="ARBA00022448"/>
    </source>
</evidence>
<dbReference type="PANTHER" id="PTHR11795:SF445">
    <property type="entry name" value="AMINO ACID ABC TRANSPORTER PERMEASE PROTEIN"/>
    <property type="match status" value="1"/>
</dbReference>
<accession>A0A0N1F6G9</accession>
<keyword evidence="11" id="KW-1185">Reference proteome</keyword>
<name>A0A0N1F6G9_9HYPH</name>
<evidence type="ECO:0000256" key="7">
    <source>
        <dbReference type="ARBA" id="ARBA00023136"/>
    </source>
</evidence>
<feature type="transmembrane region" description="Helical" evidence="9">
    <location>
        <begin position="6"/>
        <end position="29"/>
    </location>
</feature>
<dbReference type="Proteomes" id="UP000037822">
    <property type="component" value="Unassembled WGS sequence"/>
</dbReference>
<dbReference type="GO" id="GO:0022857">
    <property type="term" value="F:transmembrane transporter activity"/>
    <property type="evidence" value="ECO:0007669"/>
    <property type="project" value="InterPro"/>
</dbReference>
<sequence length="305" mass="31215">MTAILQALASGLALGAIYGLIALGFNITYATTKTFNFGQGAFLVPGSLVGVSLLLLAAGKPHWGNLAPSEMTLLSYALATLASVAVVGAIGILLYYCAIKPFVGAGGLNWVLSTIGFGIILQNAALAVWGPASIAVPSPLGNEVWRIAGAGIRPQEVLIAGVAISVMVGLDIVLRKTRFGKALRAVAFNPQAAAIVGINVEKIVIIAFVISSSLAGLAGMLIAPITTASVFIGLGVALKAFSAAIVGGLTSPRGCMLGGFLLGIIEALVGLWRAEMREITIFLLIIIVLVLRPGGLMGARSVEKI</sequence>
<keyword evidence="5" id="KW-0029">Amino-acid transport</keyword>
<feature type="transmembrane region" description="Helical" evidence="9">
    <location>
        <begin position="110"/>
        <end position="137"/>
    </location>
</feature>
<evidence type="ECO:0000256" key="5">
    <source>
        <dbReference type="ARBA" id="ARBA00022970"/>
    </source>
</evidence>
<feature type="transmembrane region" description="Helical" evidence="9">
    <location>
        <begin position="203"/>
        <end position="222"/>
    </location>
</feature>
<reference evidence="10 11" key="1">
    <citation type="submission" date="2015-07" db="EMBL/GenBank/DDBJ databases">
        <title>Whole genome sequencing of Bosea vaviloviae isolated from cave pool.</title>
        <authorList>
            <person name="Tan N.E.H."/>
            <person name="Lee Y.P."/>
            <person name="Gan H.M."/>
            <person name="Barton H."/>
            <person name="Savka M.A."/>
        </authorList>
    </citation>
    <scope>NUCLEOTIDE SEQUENCE [LARGE SCALE GENOMIC DNA]</scope>
    <source>
        <strain evidence="10 11">SD260</strain>
    </source>
</reference>
<dbReference type="AlphaFoldDB" id="A0A0N1F6G9"/>
<feature type="transmembrane region" description="Helical" evidence="9">
    <location>
        <begin position="157"/>
        <end position="174"/>
    </location>
</feature>
<dbReference type="PATRIC" id="fig|1526658.3.peg.2131"/>
<organism evidence="10 11">
    <name type="scientific">Bosea vaviloviae</name>
    <dbReference type="NCBI Taxonomy" id="1526658"/>
    <lineage>
        <taxon>Bacteria</taxon>
        <taxon>Pseudomonadati</taxon>
        <taxon>Pseudomonadota</taxon>
        <taxon>Alphaproteobacteria</taxon>
        <taxon>Hyphomicrobiales</taxon>
        <taxon>Boseaceae</taxon>
        <taxon>Bosea</taxon>
    </lineage>
</organism>
<evidence type="ECO:0000313" key="10">
    <source>
        <dbReference type="EMBL" id="KPH81550.1"/>
    </source>
</evidence>
<evidence type="ECO:0000256" key="6">
    <source>
        <dbReference type="ARBA" id="ARBA00022989"/>
    </source>
</evidence>
<dbReference type="EMBL" id="LGSZ01000028">
    <property type="protein sequence ID" value="KPH81550.1"/>
    <property type="molecule type" value="Genomic_DNA"/>
</dbReference>
<feature type="transmembrane region" description="Helical" evidence="9">
    <location>
        <begin position="256"/>
        <end position="273"/>
    </location>
</feature>
<proteinExistence type="inferred from homology"/>
<keyword evidence="6 9" id="KW-1133">Transmembrane helix</keyword>
<comment type="caution">
    <text evidence="10">The sequence shown here is derived from an EMBL/GenBank/DDBJ whole genome shotgun (WGS) entry which is preliminary data.</text>
</comment>
<dbReference type="CDD" id="cd06582">
    <property type="entry name" value="TM_PBP1_LivH_like"/>
    <property type="match status" value="1"/>
</dbReference>
<feature type="transmembrane region" description="Helical" evidence="9">
    <location>
        <begin position="279"/>
        <end position="299"/>
    </location>
</feature>
<evidence type="ECO:0000313" key="11">
    <source>
        <dbReference type="Proteomes" id="UP000037822"/>
    </source>
</evidence>
<dbReference type="PANTHER" id="PTHR11795">
    <property type="entry name" value="BRANCHED-CHAIN AMINO ACID TRANSPORT SYSTEM PERMEASE PROTEIN LIVH"/>
    <property type="match status" value="1"/>
</dbReference>
<dbReference type="GO" id="GO:0006865">
    <property type="term" value="P:amino acid transport"/>
    <property type="evidence" value="ECO:0007669"/>
    <property type="project" value="UniProtKB-KW"/>
</dbReference>
<dbReference type="GO" id="GO:0005886">
    <property type="term" value="C:plasma membrane"/>
    <property type="evidence" value="ECO:0007669"/>
    <property type="project" value="UniProtKB-SubCell"/>
</dbReference>
<evidence type="ECO:0000256" key="3">
    <source>
        <dbReference type="ARBA" id="ARBA00022475"/>
    </source>
</evidence>
<comment type="subcellular location">
    <subcellularLocation>
        <location evidence="1">Cell membrane</location>
        <topology evidence="1">Multi-pass membrane protein</topology>
    </subcellularLocation>
</comment>
<evidence type="ECO:0000256" key="4">
    <source>
        <dbReference type="ARBA" id="ARBA00022692"/>
    </source>
</evidence>
<keyword evidence="7 9" id="KW-0472">Membrane</keyword>
<dbReference type="InterPro" id="IPR001851">
    <property type="entry name" value="ABC_transp_permease"/>
</dbReference>
<evidence type="ECO:0000256" key="1">
    <source>
        <dbReference type="ARBA" id="ARBA00004651"/>
    </source>
</evidence>
<keyword evidence="4 9" id="KW-0812">Transmembrane</keyword>
<keyword evidence="2" id="KW-0813">Transport</keyword>
<feature type="transmembrane region" description="Helical" evidence="9">
    <location>
        <begin position="228"/>
        <end position="249"/>
    </location>
</feature>
<feature type="transmembrane region" description="Helical" evidence="9">
    <location>
        <begin position="41"/>
        <end position="58"/>
    </location>
</feature>
<keyword evidence="3" id="KW-1003">Cell membrane</keyword>
<dbReference type="Pfam" id="PF02653">
    <property type="entry name" value="BPD_transp_2"/>
    <property type="match status" value="1"/>
</dbReference>
<protein>
    <submittedName>
        <fullName evidence="10">ABC transporter permease</fullName>
    </submittedName>
</protein>
<comment type="similarity">
    <text evidence="8">Belongs to the binding-protein-dependent transport system permease family. LivHM subfamily.</text>
</comment>
<gene>
    <name evidence="10" type="ORF">AE618_07300</name>
</gene>
<dbReference type="InterPro" id="IPR052157">
    <property type="entry name" value="BCAA_transport_permease"/>
</dbReference>
<evidence type="ECO:0000256" key="9">
    <source>
        <dbReference type="SAM" id="Phobius"/>
    </source>
</evidence>
<dbReference type="OrthoDB" id="9779023at2"/>
<feature type="transmembrane region" description="Helical" evidence="9">
    <location>
        <begin position="73"/>
        <end position="98"/>
    </location>
</feature>